<dbReference type="InterPro" id="IPR028994">
    <property type="entry name" value="Integrin_alpha_N"/>
</dbReference>
<dbReference type="InterPro" id="IPR027039">
    <property type="entry name" value="Crtac1"/>
</dbReference>
<evidence type="ECO:0000256" key="2">
    <source>
        <dbReference type="SAM" id="Phobius"/>
    </source>
</evidence>
<accession>A0A3B0WHJ7</accession>
<keyword evidence="2" id="KW-1133">Transmembrane helix</keyword>
<dbReference type="SUPFAM" id="SSF69318">
    <property type="entry name" value="Integrin alpha N-terminal domain"/>
    <property type="match status" value="2"/>
</dbReference>
<dbReference type="EMBL" id="UOFD01000079">
    <property type="protein sequence ID" value="VAW54791.1"/>
    <property type="molecule type" value="Genomic_DNA"/>
</dbReference>
<keyword evidence="2" id="KW-0812">Transmembrane</keyword>
<proteinExistence type="predicted"/>
<evidence type="ECO:0000256" key="1">
    <source>
        <dbReference type="ARBA" id="ARBA00022729"/>
    </source>
</evidence>
<reference evidence="4" key="1">
    <citation type="submission" date="2018-06" db="EMBL/GenBank/DDBJ databases">
        <authorList>
            <person name="Zhirakovskaya E."/>
        </authorList>
    </citation>
    <scope>NUCLEOTIDE SEQUENCE</scope>
</reference>
<evidence type="ECO:0000313" key="4">
    <source>
        <dbReference type="EMBL" id="VAW54791.1"/>
    </source>
</evidence>
<dbReference type="InterPro" id="IPR011519">
    <property type="entry name" value="UnbV_ASPIC"/>
</dbReference>
<feature type="transmembrane region" description="Helical" evidence="2">
    <location>
        <begin position="9"/>
        <end position="28"/>
    </location>
</feature>
<name>A0A3B0WHJ7_9ZZZZ</name>
<gene>
    <name evidence="4" type="ORF">MNBD_GAMMA06-611</name>
</gene>
<evidence type="ECO:0000259" key="3">
    <source>
        <dbReference type="Pfam" id="PF07593"/>
    </source>
</evidence>
<dbReference type="InterPro" id="IPR013517">
    <property type="entry name" value="FG-GAP"/>
</dbReference>
<dbReference type="PANTHER" id="PTHR16026">
    <property type="entry name" value="CARTILAGE ACIDIC PROTEIN 1"/>
    <property type="match status" value="1"/>
</dbReference>
<keyword evidence="2" id="KW-0472">Membrane</keyword>
<protein>
    <recommendedName>
        <fullName evidence="3">ASPIC/UnbV domain-containing protein</fullName>
    </recommendedName>
</protein>
<dbReference type="PANTHER" id="PTHR16026:SF0">
    <property type="entry name" value="CARTILAGE ACIDIC PROTEIN 1"/>
    <property type="match status" value="1"/>
</dbReference>
<dbReference type="AlphaFoldDB" id="A0A3B0WHJ7"/>
<feature type="domain" description="ASPIC/UnbV" evidence="3">
    <location>
        <begin position="577"/>
        <end position="639"/>
    </location>
</feature>
<organism evidence="4">
    <name type="scientific">hydrothermal vent metagenome</name>
    <dbReference type="NCBI Taxonomy" id="652676"/>
    <lineage>
        <taxon>unclassified sequences</taxon>
        <taxon>metagenomes</taxon>
        <taxon>ecological metagenomes</taxon>
    </lineage>
</organism>
<dbReference type="Pfam" id="PF07593">
    <property type="entry name" value="UnbV_ASPIC"/>
    <property type="match status" value="1"/>
</dbReference>
<keyword evidence="1" id="KW-0732">Signal</keyword>
<sequence length="654" mass="74232">MMLLRLTKYLLLVVVIVIIAVVLSLSLWSRQVQPGEGFNKVPFNFAFHDWFDAGVVDINSDGKLDLYSSNHDARQSLLLGKGDGTFDDALSIMGFDQEQDFPGLEDSNLDMEFTRAGLYIYYQHGNLRIKNVSKEAMVTEFSGSISLSSQIQVKQKNNFDVEINARQISAGVYHSTLQFRVPAVGSAELVIPYKAVPMTVHLSDGVQLKNVYVGRQMTNPKRTSFLLYLRDRHGIAWSDLNNDNMLDAFISRGGLNGKINQFPDKIENELLLSNKQQRFVRQIKTRKLDKSACPARQTMWVDFDTDGDLDLYLVCGRQTGGFWEYVPKFLRKLSAADEKYPNQLFRQAVDGTFNDVAKEMRLDFPEGGSAAWLDVDQDGDMDLLWASEQGIQLYRNQLLAFEAEAIKPSSRNQVRKLALADYDSDGDLDVFAIAAIGSRLLRNTNGKFESLDPGSVDLPRHIKTGSWLDYDNDGLMDFYAWPQGIYRQTDDGKFVEQDILSVTSPWSVLMDARALWFDFDNDGDQDVLVMHRYFPHAIQQLLPDILSFNGALYENTHSLQQHWLEIELSGKAGNNEALGAKITIENDDLQQHRWVGQAESSHYSQGHYRNYFGLGNSAKKVALKVRWPDGLLQQHHFAVDQKIVLSRESHPRNE</sequence>
<dbReference type="Pfam" id="PF13517">
    <property type="entry name" value="FG-GAP_3"/>
    <property type="match status" value="2"/>
</dbReference>